<dbReference type="GO" id="GO:0005524">
    <property type="term" value="F:ATP binding"/>
    <property type="evidence" value="ECO:0007669"/>
    <property type="project" value="InterPro"/>
</dbReference>
<dbReference type="GO" id="GO:0140359">
    <property type="term" value="F:ABC-type transporter activity"/>
    <property type="evidence" value="ECO:0007669"/>
    <property type="project" value="InterPro"/>
</dbReference>
<feature type="transmembrane region" description="Helical" evidence="5">
    <location>
        <begin position="21"/>
        <end position="43"/>
    </location>
</feature>
<comment type="subcellular location">
    <subcellularLocation>
        <location evidence="1">Cell membrane</location>
        <topology evidence="1">Multi-pass membrane protein</topology>
    </subcellularLocation>
</comment>
<organism evidence="7 8">
    <name type="scientific">Ureibacillus thermosphaericus</name>
    <dbReference type="NCBI Taxonomy" id="51173"/>
    <lineage>
        <taxon>Bacteria</taxon>
        <taxon>Bacillati</taxon>
        <taxon>Bacillota</taxon>
        <taxon>Bacilli</taxon>
        <taxon>Bacillales</taxon>
        <taxon>Caryophanaceae</taxon>
        <taxon>Ureibacillus</taxon>
    </lineage>
</organism>
<dbReference type="AlphaFoldDB" id="A0A840PX85"/>
<comment type="caution">
    <text evidence="7">The sequence shown here is derived from an EMBL/GenBank/DDBJ whole genome shotgun (WGS) entry which is preliminary data.</text>
</comment>
<dbReference type="Pfam" id="PF00664">
    <property type="entry name" value="ABC_membrane"/>
    <property type="match status" value="1"/>
</dbReference>
<sequence length="106" mass="11920">MQGKISQLWTLMNRSQLAKGQFIFLFFFSIVEVAVGLAVPLLTMKLIDQISSSGFSFTSLLPVIAVLVVQAILSAVTFYMMRRVGEGAVMNLRTEVWEHMLHLRCP</sequence>
<evidence type="ECO:0000313" key="8">
    <source>
        <dbReference type="Proteomes" id="UP000557217"/>
    </source>
</evidence>
<dbReference type="InterPro" id="IPR011527">
    <property type="entry name" value="ABC1_TM_dom"/>
</dbReference>
<dbReference type="InterPro" id="IPR036640">
    <property type="entry name" value="ABC1_TM_sf"/>
</dbReference>
<evidence type="ECO:0000256" key="3">
    <source>
        <dbReference type="ARBA" id="ARBA00022989"/>
    </source>
</evidence>
<evidence type="ECO:0000313" key="7">
    <source>
        <dbReference type="EMBL" id="MBB5149302.1"/>
    </source>
</evidence>
<accession>A0A840PX85</accession>
<proteinExistence type="predicted"/>
<name>A0A840PX85_URETH</name>
<evidence type="ECO:0000256" key="2">
    <source>
        <dbReference type="ARBA" id="ARBA00022692"/>
    </source>
</evidence>
<protein>
    <submittedName>
        <fullName evidence="7">ABC-type multidrug transport system fused ATPase/permease subunit</fullName>
    </submittedName>
</protein>
<reference evidence="7 8" key="1">
    <citation type="submission" date="2020-08" db="EMBL/GenBank/DDBJ databases">
        <title>Genomic Encyclopedia of Type Strains, Phase IV (KMG-IV): sequencing the most valuable type-strain genomes for metagenomic binning, comparative biology and taxonomic classification.</title>
        <authorList>
            <person name="Goeker M."/>
        </authorList>
    </citation>
    <scope>NUCLEOTIDE SEQUENCE [LARGE SCALE GENOMIC DNA]</scope>
    <source>
        <strain evidence="7 8">DSM 10633</strain>
    </source>
</reference>
<dbReference type="Gene3D" id="1.20.1560.10">
    <property type="entry name" value="ABC transporter type 1, transmembrane domain"/>
    <property type="match status" value="1"/>
</dbReference>
<evidence type="ECO:0000256" key="1">
    <source>
        <dbReference type="ARBA" id="ARBA00004651"/>
    </source>
</evidence>
<evidence type="ECO:0000259" key="6">
    <source>
        <dbReference type="PROSITE" id="PS50929"/>
    </source>
</evidence>
<feature type="domain" description="ABC transmembrane type-1" evidence="6">
    <location>
        <begin position="23"/>
        <end position="106"/>
    </location>
</feature>
<keyword evidence="2 5" id="KW-0812">Transmembrane</keyword>
<gene>
    <name evidence="7" type="ORF">HNR36_001692</name>
</gene>
<keyword evidence="4 5" id="KW-0472">Membrane</keyword>
<dbReference type="GO" id="GO:0005886">
    <property type="term" value="C:plasma membrane"/>
    <property type="evidence" value="ECO:0007669"/>
    <property type="project" value="UniProtKB-SubCell"/>
</dbReference>
<feature type="transmembrane region" description="Helical" evidence="5">
    <location>
        <begin position="55"/>
        <end position="80"/>
    </location>
</feature>
<keyword evidence="3 5" id="KW-1133">Transmembrane helix</keyword>
<dbReference type="SUPFAM" id="SSF90123">
    <property type="entry name" value="ABC transporter transmembrane region"/>
    <property type="match status" value="1"/>
</dbReference>
<dbReference type="EMBL" id="JACHGZ010000018">
    <property type="protein sequence ID" value="MBB5149302.1"/>
    <property type="molecule type" value="Genomic_DNA"/>
</dbReference>
<dbReference type="PROSITE" id="PS50929">
    <property type="entry name" value="ABC_TM1F"/>
    <property type="match status" value="1"/>
</dbReference>
<keyword evidence="8" id="KW-1185">Reference proteome</keyword>
<evidence type="ECO:0000256" key="4">
    <source>
        <dbReference type="ARBA" id="ARBA00023136"/>
    </source>
</evidence>
<dbReference type="Proteomes" id="UP000557217">
    <property type="component" value="Unassembled WGS sequence"/>
</dbReference>
<evidence type="ECO:0000256" key="5">
    <source>
        <dbReference type="SAM" id="Phobius"/>
    </source>
</evidence>